<accession>A0A0D2L277</accession>
<protein>
    <submittedName>
        <fullName evidence="3">Uncharacterized protein</fullName>
    </submittedName>
</protein>
<keyword evidence="2" id="KW-0812">Transmembrane</keyword>
<gene>
    <name evidence="3" type="ORF">HYPSUDRAFT_774366</name>
</gene>
<dbReference type="Proteomes" id="UP000054270">
    <property type="component" value="Unassembled WGS sequence"/>
</dbReference>
<name>A0A0D2L277_HYPSF</name>
<keyword evidence="4" id="KW-1185">Reference proteome</keyword>
<proteinExistence type="predicted"/>
<evidence type="ECO:0000313" key="4">
    <source>
        <dbReference type="Proteomes" id="UP000054270"/>
    </source>
</evidence>
<feature type="transmembrane region" description="Helical" evidence="2">
    <location>
        <begin position="96"/>
        <end position="114"/>
    </location>
</feature>
<keyword evidence="2" id="KW-0472">Membrane</keyword>
<keyword evidence="2" id="KW-1133">Transmembrane helix</keyword>
<feature type="compositionally biased region" description="Basic and acidic residues" evidence="1">
    <location>
        <begin position="1"/>
        <end position="14"/>
    </location>
</feature>
<dbReference type="AlphaFoldDB" id="A0A0D2L277"/>
<evidence type="ECO:0000256" key="1">
    <source>
        <dbReference type="SAM" id="MobiDB-lite"/>
    </source>
</evidence>
<feature type="transmembrane region" description="Helical" evidence="2">
    <location>
        <begin position="64"/>
        <end position="84"/>
    </location>
</feature>
<dbReference type="EMBL" id="KN817564">
    <property type="protein sequence ID" value="KJA20742.1"/>
    <property type="molecule type" value="Genomic_DNA"/>
</dbReference>
<organism evidence="3 4">
    <name type="scientific">Hypholoma sublateritium (strain FD-334 SS-4)</name>
    <dbReference type="NCBI Taxonomy" id="945553"/>
    <lineage>
        <taxon>Eukaryota</taxon>
        <taxon>Fungi</taxon>
        <taxon>Dikarya</taxon>
        <taxon>Basidiomycota</taxon>
        <taxon>Agaricomycotina</taxon>
        <taxon>Agaricomycetes</taxon>
        <taxon>Agaricomycetidae</taxon>
        <taxon>Agaricales</taxon>
        <taxon>Agaricineae</taxon>
        <taxon>Strophariaceae</taxon>
        <taxon>Hypholoma</taxon>
    </lineage>
</organism>
<evidence type="ECO:0000256" key="2">
    <source>
        <dbReference type="SAM" id="Phobius"/>
    </source>
</evidence>
<reference evidence="4" key="1">
    <citation type="submission" date="2014-04" db="EMBL/GenBank/DDBJ databases">
        <title>Evolutionary Origins and Diversification of the Mycorrhizal Mutualists.</title>
        <authorList>
            <consortium name="DOE Joint Genome Institute"/>
            <consortium name="Mycorrhizal Genomics Consortium"/>
            <person name="Kohler A."/>
            <person name="Kuo A."/>
            <person name="Nagy L.G."/>
            <person name="Floudas D."/>
            <person name="Copeland A."/>
            <person name="Barry K.W."/>
            <person name="Cichocki N."/>
            <person name="Veneault-Fourrey C."/>
            <person name="LaButti K."/>
            <person name="Lindquist E.A."/>
            <person name="Lipzen A."/>
            <person name="Lundell T."/>
            <person name="Morin E."/>
            <person name="Murat C."/>
            <person name="Riley R."/>
            <person name="Ohm R."/>
            <person name="Sun H."/>
            <person name="Tunlid A."/>
            <person name="Henrissat B."/>
            <person name="Grigoriev I.V."/>
            <person name="Hibbett D.S."/>
            <person name="Martin F."/>
        </authorList>
    </citation>
    <scope>NUCLEOTIDE SEQUENCE [LARGE SCALE GENOMIC DNA]</scope>
    <source>
        <strain evidence="4">FD-334 SS-4</strain>
    </source>
</reference>
<evidence type="ECO:0000313" key="3">
    <source>
        <dbReference type="EMBL" id="KJA20742.1"/>
    </source>
</evidence>
<feature type="region of interest" description="Disordered" evidence="1">
    <location>
        <begin position="1"/>
        <end position="41"/>
    </location>
</feature>
<sequence>MGYIVRRSENESRSQSDLSQPIPHDSSSHVSNKPHCPSPSRHNAALRRLCTALHSYLSEFYGPVAINVLGLGGVVLVPSLVLLHKLSIRSFAAMRLASTTFTLFLSLVLVGASSPHGSLDISARHNRLAQRSAAAPASLQLRASTTKKCKNRVNNNAPKVGSSSFLYAQHQRSVLFLGHHHRHLGQSFYHFRQSCR</sequence>